<accession>A0A1D3D9M1</accession>
<gene>
    <name evidence="2" type="ORF">cyc_02530</name>
</gene>
<feature type="compositionally biased region" description="Polar residues" evidence="1">
    <location>
        <begin position="346"/>
        <end position="356"/>
    </location>
</feature>
<sequence length="472" mass="50452">MPVENVCVCADTPTPTHSVSLSLSQSAQVGRCSIPIDCRRSSRQGREAFARFACVFSVGVAADRIPAKSSLPPLRATRSPSPVVAPPKETKKAPAQKPKKEKKVKKGKKKAKVPKKKAKKTQKGTKKAKRPKKVTKQAKPSSPSDKTPTPIAAPQSPLDFKFSGLGGRSPLLPFAFPLDSSGREKMRADALSSLRFVLYPGAFSELRAPQPADEARILLERRLAALTEAARQTLEPEECLEARTKEEERPPEAGSEAQSSRRASREKTPIITTPPTPSVQPPPILPTPQEMRLRTEGVPSPSLSPRGFPRQSLSPTPERGLSGKAAVSPPAAKTPSAPLSARAQVLLQTGDSSSPTAQQIPQPPKEPAAPLPAREGGEGRLSSRSGILPTSTEEASGQVERAKGAAEEEAAEAFESIRKNSLGRLWSLRFPPQLPPGLVSKLTLINTPARAKTLPISFSHQASSKPANERAL</sequence>
<feature type="compositionally biased region" description="Basic and acidic residues" evidence="1">
    <location>
        <begin position="240"/>
        <end position="251"/>
    </location>
</feature>
<dbReference type="EMBL" id="JROU02000185">
    <property type="protein sequence ID" value="OEH80150.1"/>
    <property type="molecule type" value="Genomic_DNA"/>
</dbReference>
<name>A0A1D3D9M1_9EIME</name>
<proteinExistence type="predicted"/>
<feature type="compositionally biased region" description="Low complexity" evidence="1">
    <location>
        <begin position="252"/>
        <end position="261"/>
    </location>
</feature>
<comment type="caution">
    <text evidence="2">The sequence shown here is derived from an EMBL/GenBank/DDBJ whole genome shotgun (WGS) entry which is preliminary data.</text>
</comment>
<feature type="compositionally biased region" description="Pro residues" evidence="1">
    <location>
        <begin position="272"/>
        <end position="286"/>
    </location>
</feature>
<feature type="compositionally biased region" description="Basic residues" evidence="1">
    <location>
        <begin position="97"/>
        <end position="136"/>
    </location>
</feature>
<feature type="region of interest" description="Disordered" evidence="1">
    <location>
        <begin position="70"/>
        <end position="164"/>
    </location>
</feature>
<evidence type="ECO:0000313" key="3">
    <source>
        <dbReference type="Proteomes" id="UP000095192"/>
    </source>
</evidence>
<evidence type="ECO:0000256" key="1">
    <source>
        <dbReference type="SAM" id="MobiDB-lite"/>
    </source>
</evidence>
<dbReference type="AlphaFoldDB" id="A0A1D3D9M1"/>
<evidence type="ECO:0000313" key="2">
    <source>
        <dbReference type="EMBL" id="OEH80150.1"/>
    </source>
</evidence>
<organism evidence="2 3">
    <name type="scientific">Cyclospora cayetanensis</name>
    <dbReference type="NCBI Taxonomy" id="88456"/>
    <lineage>
        <taxon>Eukaryota</taxon>
        <taxon>Sar</taxon>
        <taxon>Alveolata</taxon>
        <taxon>Apicomplexa</taxon>
        <taxon>Conoidasida</taxon>
        <taxon>Coccidia</taxon>
        <taxon>Eucoccidiorida</taxon>
        <taxon>Eimeriorina</taxon>
        <taxon>Eimeriidae</taxon>
        <taxon>Cyclospora</taxon>
    </lineage>
</organism>
<dbReference type="VEuPathDB" id="ToxoDB:cyc_02530"/>
<dbReference type="Proteomes" id="UP000095192">
    <property type="component" value="Unassembled WGS sequence"/>
</dbReference>
<reference evidence="2 3" key="1">
    <citation type="journal article" date="2016" name="BMC Genomics">
        <title>Comparative genomics reveals Cyclospora cayetanensis possesses coccidia-like metabolism and invasion components but unique surface antigens.</title>
        <authorList>
            <person name="Liu S."/>
            <person name="Wang L."/>
            <person name="Zheng H."/>
            <person name="Xu Z."/>
            <person name="Roellig D.M."/>
            <person name="Li N."/>
            <person name="Frace M.A."/>
            <person name="Tang K."/>
            <person name="Arrowood M.J."/>
            <person name="Moss D.M."/>
            <person name="Zhang L."/>
            <person name="Feng Y."/>
            <person name="Xiao L."/>
        </authorList>
    </citation>
    <scope>NUCLEOTIDE SEQUENCE [LARGE SCALE GENOMIC DNA]</scope>
    <source>
        <strain evidence="2 3">CHN_HEN01</strain>
    </source>
</reference>
<protein>
    <submittedName>
        <fullName evidence="2">Uncharacterized protein</fullName>
    </submittedName>
</protein>
<keyword evidence="3" id="KW-1185">Reference proteome</keyword>
<feature type="region of interest" description="Disordered" evidence="1">
    <location>
        <begin position="228"/>
        <end position="407"/>
    </location>
</feature>
<dbReference type="InParanoid" id="A0A1D3D9M1"/>
<feature type="compositionally biased region" description="Low complexity" evidence="1">
    <location>
        <begin position="137"/>
        <end position="150"/>
    </location>
</feature>
<feature type="compositionally biased region" description="Pro residues" evidence="1">
    <location>
        <begin position="361"/>
        <end position="370"/>
    </location>
</feature>